<protein>
    <submittedName>
        <fullName evidence="2">Outer membrane biogenesis protein BamB</fullName>
    </submittedName>
</protein>
<dbReference type="AlphaFoldDB" id="A0A150JB09"/>
<dbReference type="PATRIC" id="fig|1706433.3.peg.1095"/>
<dbReference type="Proteomes" id="UP000092420">
    <property type="component" value="Unassembled WGS sequence"/>
</dbReference>
<dbReference type="Gene3D" id="2.40.128.630">
    <property type="match status" value="2"/>
</dbReference>
<proteinExistence type="predicted"/>
<evidence type="ECO:0000313" key="2">
    <source>
        <dbReference type="EMBL" id="KYC54345.1"/>
    </source>
</evidence>
<evidence type="ECO:0000259" key="1">
    <source>
        <dbReference type="Pfam" id="PF13360"/>
    </source>
</evidence>
<feature type="domain" description="Pyrrolo-quinoline quinone repeat" evidence="1">
    <location>
        <begin position="6"/>
        <end position="79"/>
    </location>
</feature>
<dbReference type="Pfam" id="PF13360">
    <property type="entry name" value="PQQ_2"/>
    <property type="match status" value="1"/>
</dbReference>
<dbReference type="PANTHER" id="PTHR34512:SF30">
    <property type="entry name" value="OUTER MEMBRANE PROTEIN ASSEMBLY FACTOR BAMB"/>
    <property type="match status" value="1"/>
</dbReference>
<evidence type="ECO:0000313" key="3">
    <source>
        <dbReference type="Proteomes" id="UP000092420"/>
    </source>
</evidence>
<dbReference type="EMBL" id="LNJB01000014">
    <property type="protein sequence ID" value="KYC54345.1"/>
    <property type="molecule type" value="Genomic_DNA"/>
</dbReference>
<dbReference type="InterPro" id="IPR011047">
    <property type="entry name" value="Quinoprotein_ADH-like_sf"/>
</dbReference>
<dbReference type="SUPFAM" id="SSF50998">
    <property type="entry name" value="Quinoprotein alcohol dehydrogenase-like"/>
    <property type="match status" value="1"/>
</dbReference>
<organism evidence="2 3">
    <name type="scientific">Candidatus Methanofastidiosum methylothiophilum</name>
    <dbReference type="NCBI Taxonomy" id="1705564"/>
    <lineage>
        <taxon>Archaea</taxon>
        <taxon>Methanobacteriati</taxon>
        <taxon>Methanobacteriota</taxon>
        <taxon>Stenosarchaea group</taxon>
        <taxon>Candidatus Methanofastidiosia</taxon>
        <taxon>Candidatus Methanofastidiosales</taxon>
        <taxon>Candidatus Methanofastidiosaceae</taxon>
        <taxon>Candidatus Methanofastidiosum</taxon>
    </lineage>
</organism>
<sequence length="229" mass="25177">MFSSPAIGSDGTIYVGTYYSPYGIYAINPSDGSIKWNYPISEQVWSSPAIGSDGTIYVGIFSGDPELYAINPDGTLKWKTNFIVELIYNSPAIGSDGTIYVGTYNIGYETSSNFQIYAVNPNGTLKWKTNFIGFRMFSSPAIGSDGTIYVGTYSATQGELYAIYSSPGWTYATYESSMRAYANSNWPKFGQNNYNLRRVVSAPPRGDPEISKSLPIAKIMKILGLYPKE</sequence>
<comment type="caution">
    <text evidence="2">The sequence shown here is derived from an EMBL/GenBank/DDBJ whole genome shotgun (WGS) entry which is preliminary data.</text>
</comment>
<gene>
    <name evidence="2" type="ORF">AN188_01092</name>
</gene>
<dbReference type="InterPro" id="IPR018391">
    <property type="entry name" value="PQQ_b-propeller_rpt"/>
</dbReference>
<name>A0A150JB09_9EURY</name>
<reference evidence="2 3" key="1">
    <citation type="journal article" date="2016" name="ISME J.">
        <title>Chasing the elusive Euryarchaeota class WSA2: genomes reveal a uniquely fastidious methyl-reducing methanogen.</title>
        <authorList>
            <person name="Nobu M.K."/>
            <person name="Narihiro T."/>
            <person name="Kuroda K."/>
            <person name="Mei R."/>
            <person name="Liu W.T."/>
        </authorList>
    </citation>
    <scope>NUCLEOTIDE SEQUENCE [LARGE SCALE GENOMIC DNA]</scope>
    <source>
        <strain evidence="2">ADurb1013_Bin02101</strain>
    </source>
</reference>
<dbReference type="SMART" id="SM00564">
    <property type="entry name" value="PQQ"/>
    <property type="match status" value="4"/>
</dbReference>
<dbReference type="InterPro" id="IPR002372">
    <property type="entry name" value="PQQ_rpt_dom"/>
</dbReference>
<dbReference type="PANTHER" id="PTHR34512">
    <property type="entry name" value="CELL SURFACE PROTEIN"/>
    <property type="match status" value="1"/>
</dbReference>
<accession>A0A150JB09</accession>